<dbReference type="GeneID" id="112051692"/>
<feature type="region of interest" description="Disordered" evidence="1">
    <location>
        <begin position="1"/>
        <end position="69"/>
    </location>
</feature>
<dbReference type="RefSeq" id="XP_052741533.1">
    <property type="nucleotide sequence ID" value="XM_052885573.1"/>
</dbReference>
<evidence type="ECO:0000256" key="1">
    <source>
        <dbReference type="SAM" id="MobiDB-lite"/>
    </source>
</evidence>
<feature type="domain" description="Reverse transcriptase" evidence="2">
    <location>
        <begin position="495"/>
        <end position="781"/>
    </location>
</feature>
<reference evidence="4" key="1">
    <citation type="submission" date="2025-08" db="UniProtKB">
        <authorList>
            <consortium name="RefSeq"/>
        </authorList>
    </citation>
    <scope>IDENTIFICATION</scope>
</reference>
<accession>A0ABM3LR78</accession>
<dbReference type="InterPro" id="IPR043502">
    <property type="entry name" value="DNA/RNA_pol_sf"/>
</dbReference>
<name>A0ABM3LR78_BICAN</name>
<evidence type="ECO:0000259" key="2">
    <source>
        <dbReference type="PROSITE" id="PS50878"/>
    </source>
</evidence>
<feature type="compositionally biased region" description="Low complexity" evidence="1">
    <location>
        <begin position="18"/>
        <end position="35"/>
    </location>
</feature>
<dbReference type="PANTHER" id="PTHR35450:SF2">
    <property type="entry name" value="REVERSE TRANSCRIPTASE DOMAIN-CONTAINING PROTEIN"/>
    <property type="match status" value="1"/>
</dbReference>
<dbReference type="PANTHER" id="PTHR35450">
    <property type="entry name" value="REVERSE TRANSCRIPTASE DOMAIN-CONTAINING PROTEIN"/>
    <property type="match status" value="1"/>
</dbReference>
<organism evidence="3 4">
    <name type="scientific">Bicyclus anynana</name>
    <name type="common">Squinting bush brown butterfly</name>
    <dbReference type="NCBI Taxonomy" id="110368"/>
    <lineage>
        <taxon>Eukaryota</taxon>
        <taxon>Metazoa</taxon>
        <taxon>Ecdysozoa</taxon>
        <taxon>Arthropoda</taxon>
        <taxon>Hexapoda</taxon>
        <taxon>Insecta</taxon>
        <taxon>Pterygota</taxon>
        <taxon>Neoptera</taxon>
        <taxon>Endopterygota</taxon>
        <taxon>Lepidoptera</taxon>
        <taxon>Glossata</taxon>
        <taxon>Ditrysia</taxon>
        <taxon>Papilionoidea</taxon>
        <taxon>Nymphalidae</taxon>
        <taxon>Satyrinae</taxon>
        <taxon>Satyrini</taxon>
        <taxon>Mycalesina</taxon>
        <taxon>Bicyclus</taxon>
    </lineage>
</organism>
<keyword evidence="3" id="KW-1185">Reference proteome</keyword>
<feature type="compositionally biased region" description="Polar residues" evidence="1">
    <location>
        <begin position="1"/>
        <end position="17"/>
    </location>
</feature>
<evidence type="ECO:0000313" key="3">
    <source>
        <dbReference type="Proteomes" id="UP001652582"/>
    </source>
</evidence>
<proteinExistence type="predicted"/>
<feature type="compositionally biased region" description="Basic residues" evidence="1">
    <location>
        <begin position="44"/>
        <end position="56"/>
    </location>
</feature>
<sequence>MRRVGGQSTSARNNIFISSSTSPSSSEEFKTPPTSAGDETPVRTTHRGVTTRRRQHQQQQQQHQQDVDEIPLPESLDQEGLRAPVSAPATGGVVRRMRWSRPLNESVMRAYYGATEGGTNLTAYRSRMLSMFQTLEPTVTVTAQRLSDQVRAIQRRHLLDEAHLERLRSTSVQIDTIRSLPQQTLQTNIPEVLQDGIDMQVSSQNYEQLRRTLEDSIVTYRYMPLNLRPKLPRLPVHRRNMALVGVLDQILGEYLVTSEDLSDTHSILFCGAVAACRIAGVKFPEPRTVPQRTGQAPAWRTRIERRITLTRTLIAKLICFKEGNNRPRVMRFVNQAFAGTDTRPFQYLACVTERIDFLKQKVYAWAQRIRRYKERIDRYNQNRIFQSDQRKVYRNWERSSACVTDGEPPTSDAMSDFWRSIWSAPVGHTEGDWMSTVKEECAMVEQMIPISITTENVSCAIRPASNWKYPGPDGLHNFWLKWFRSAHSILAVQFQNAIDTGSLPAFLTTGVTFLLHKSGSTTDPKNYRPITCLPTIYKLLTSILSSKLTMHINANNILAPTQNGCKARSRGTKELLLIDTAICQQVRRNRKNLTAAWIDYKKAYDSVPHSWLMEVMRLYKVDTTLCSFLESCMRQWMTVLRHPGASECSESNELIGIRRGIFQGDSLSPLWFCLALNPLSTLLRDSGLGFRLRRGGELISHLLYMDDLKLYASKRTDLVSLLKITQTFSNDIRMEFGVDKCAVINVERGRIVSSENIVISETIILRSLLEGETYKYLGMTEALGIETGNMKQVVKERFFGRLKKVLKSLLSGGNKVRAFNSWVMPLLIYTFGILKWTQTELDSLDCKVRKLLTSYRMHHPRSSVMRLYIPRKCGGRGFLNAKNLHNREVCNLRDHFLKMNVSMFQDVVAVDKGLTPLSLGKENWRKPIVISNSDRVAIWKSKELHGRFYKALTGPDVDQITSVSWLQFGDLFGETEGFVCAIMDEVIKTRNYRKHIMKDGTLDICRACHRPGESLRHIVSGCSHLANGEYLHRHNQVAKIIHQQLALQYDLIDFEMPYYRYDQASVLENSSALLYWDRTIITDRYIVANRPDIVLVDRSMRRAIIVDITVPHDDNLVKAEKEKVSKYLDLAHEITAMWNVESTIIVPIVVSVNGLIAKSFDQHLKKLSLNCWIKSRIQKAVILETARIVRRFLTLEP</sequence>
<dbReference type="SUPFAM" id="SSF56672">
    <property type="entry name" value="DNA/RNA polymerases"/>
    <property type="match status" value="1"/>
</dbReference>
<dbReference type="Pfam" id="PF00078">
    <property type="entry name" value="RVT_1"/>
    <property type="match status" value="1"/>
</dbReference>
<dbReference type="InterPro" id="IPR000477">
    <property type="entry name" value="RT_dom"/>
</dbReference>
<gene>
    <name evidence="4" type="primary">LOC112051692</name>
</gene>
<dbReference type="CDD" id="cd01650">
    <property type="entry name" value="RT_nLTR_like"/>
    <property type="match status" value="1"/>
</dbReference>
<protein>
    <submittedName>
        <fullName evidence="4">Retrovirus-related Pol polyprotein from type-2 retrotransposable element R2DM isoform X1</fullName>
    </submittedName>
</protein>
<dbReference type="PROSITE" id="PS50878">
    <property type="entry name" value="RT_POL"/>
    <property type="match status" value="1"/>
</dbReference>
<dbReference type="Proteomes" id="UP001652582">
    <property type="component" value="Chromosome 14"/>
</dbReference>
<evidence type="ECO:0000313" key="4">
    <source>
        <dbReference type="RefSeq" id="XP_052741533.1"/>
    </source>
</evidence>